<keyword evidence="7" id="KW-1185">Reference proteome</keyword>
<dbReference type="NCBIfam" id="NF001133">
    <property type="entry name" value="PRK00142.1-1"/>
    <property type="match status" value="1"/>
</dbReference>
<proteinExistence type="inferred from homology"/>
<feature type="domain" description="Rhodanese" evidence="5">
    <location>
        <begin position="146"/>
        <end position="237"/>
    </location>
</feature>
<protein>
    <recommendedName>
        <fullName evidence="4">tRNA uridine(34) hydroxylase</fullName>
        <ecNumber evidence="4">1.14.-.-</ecNumber>
    </recommendedName>
    <alternativeName>
        <fullName evidence="4">tRNA hydroxylation protein O</fullName>
    </alternativeName>
</protein>
<dbReference type="EC" id="1.14.-.-" evidence="4"/>
<dbReference type="InterPro" id="IPR040503">
    <property type="entry name" value="TRHO_N"/>
</dbReference>
<dbReference type="RefSeq" id="WP_130092380.1">
    <property type="nucleotide sequence ID" value="NZ_SETE01000001.1"/>
</dbReference>
<comment type="similarity">
    <text evidence="4">Belongs to the TrhO family.</text>
</comment>
<dbReference type="OrthoDB" id="9778326at2"/>
<dbReference type="InterPro" id="IPR036873">
    <property type="entry name" value="Rhodanese-like_dom_sf"/>
</dbReference>
<dbReference type="GO" id="GO:0016740">
    <property type="term" value="F:transferase activity"/>
    <property type="evidence" value="ECO:0007669"/>
    <property type="project" value="UniProtKB-KW"/>
</dbReference>
<evidence type="ECO:0000313" key="7">
    <source>
        <dbReference type="Proteomes" id="UP000293952"/>
    </source>
</evidence>
<dbReference type="PANTHER" id="PTHR43846:SF1">
    <property type="entry name" value="TRNA URIDINE(34) HYDROXYLASE"/>
    <property type="match status" value="1"/>
</dbReference>
<comment type="caution">
    <text evidence="6">The sequence shown here is derived from an EMBL/GenBank/DDBJ whole genome shotgun (WGS) entry which is preliminary data.</text>
</comment>
<keyword evidence="6" id="KW-0808">Transferase</keyword>
<accession>A0A4Q4KSJ1</accession>
<dbReference type="InterPro" id="IPR020936">
    <property type="entry name" value="TrhO"/>
</dbReference>
<comment type="function">
    <text evidence="3">Catalyzes oxygen-dependent 5-hydroxyuridine (ho5U) modification at position 34 in tRNAs, the first step in 5-carboxymethoxyuridine (cmo5U) biosynthesis. May be part of an alternate pathway, which is able to bypass cmo5U biogenesis in a subset of tRNAs under aerobic conditions.</text>
</comment>
<evidence type="ECO:0000313" key="6">
    <source>
        <dbReference type="EMBL" id="RYM36015.1"/>
    </source>
</evidence>
<dbReference type="PROSITE" id="PS50206">
    <property type="entry name" value="RHODANESE_3"/>
    <property type="match status" value="1"/>
</dbReference>
<dbReference type="InterPro" id="IPR001763">
    <property type="entry name" value="Rhodanese-like_dom"/>
</dbReference>
<dbReference type="Proteomes" id="UP000293952">
    <property type="component" value="Unassembled WGS sequence"/>
</dbReference>
<dbReference type="InterPro" id="IPR022111">
    <property type="entry name" value="Rhodanese_C"/>
</dbReference>
<dbReference type="GO" id="GO:0006400">
    <property type="term" value="P:tRNA modification"/>
    <property type="evidence" value="ECO:0007669"/>
    <property type="project" value="UniProtKB-UniRule"/>
</dbReference>
<dbReference type="AlphaFoldDB" id="A0A4Q4KSJ1"/>
<evidence type="ECO:0000256" key="3">
    <source>
        <dbReference type="ARBA" id="ARBA00045625"/>
    </source>
</evidence>
<organism evidence="6 7">
    <name type="scientific">Brumimicrobium glaciale</name>
    <dbReference type="NCBI Taxonomy" id="200475"/>
    <lineage>
        <taxon>Bacteria</taxon>
        <taxon>Pseudomonadati</taxon>
        <taxon>Bacteroidota</taxon>
        <taxon>Flavobacteriia</taxon>
        <taxon>Flavobacteriales</taxon>
        <taxon>Crocinitomicaceae</taxon>
        <taxon>Brumimicrobium</taxon>
    </lineage>
</organism>
<dbReference type="Pfam" id="PF00581">
    <property type="entry name" value="Rhodanese"/>
    <property type="match status" value="1"/>
</dbReference>
<keyword evidence="2 4" id="KW-0560">Oxidoreductase</keyword>
<keyword evidence="1 4" id="KW-0819">tRNA processing</keyword>
<dbReference type="GO" id="GO:0016705">
    <property type="term" value="F:oxidoreductase activity, acting on paired donors, with incorporation or reduction of molecular oxygen"/>
    <property type="evidence" value="ECO:0007669"/>
    <property type="project" value="UniProtKB-UniRule"/>
</dbReference>
<evidence type="ECO:0000256" key="2">
    <source>
        <dbReference type="ARBA" id="ARBA00023002"/>
    </source>
</evidence>
<name>A0A4Q4KSJ1_9FLAO</name>
<gene>
    <name evidence="4" type="primary">trhO</name>
    <name evidence="6" type="ORF">ERX46_03185</name>
</gene>
<reference evidence="6 7" key="1">
    <citation type="submission" date="2019-02" db="EMBL/GenBank/DDBJ databases">
        <title>Genome sequence of the sea-ice species Brumimicrobium glaciale.</title>
        <authorList>
            <person name="Bowman J.P."/>
        </authorList>
    </citation>
    <scope>NUCLEOTIDE SEQUENCE [LARGE SCALE GENOMIC DNA]</scope>
    <source>
        <strain evidence="6 7">IC156</strain>
    </source>
</reference>
<evidence type="ECO:0000256" key="4">
    <source>
        <dbReference type="HAMAP-Rule" id="MF_00469"/>
    </source>
</evidence>
<dbReference type="Gene3D" id="3.30.70.100">
    <property type="match status" value="1"/>
</dbReference>
<comment type="catalytic activity">
    <reaction evidence="4">
        <text>uridine(34) in tRNA + AH2 + O2 = 5-hydroxyuridine(34) in tRNA + A + H2O</text>
        <dbReference type="Rhea" id="RHEA:64224"/>
        <dbReference type="Rhea" id="RHEA-COMP:11727"/>
        <dbReference type="Rhea" id="RHEA-COMP:13381"/>
        <dbReference type="ChEBI" id="CHEBI:13193"/>
        <dbReference type="ChEBI" id="CHEBI:15377"/>
        <dbReference type="ChEBI" id="CHEBI:15379"/>
        <dbReference type="ChEBI" id="CHEBI:17499"/>
        <dbReference type="ChEBI" id="CHEBI:65315"/>
        <dbReference type="ChEBI" id="CHEBI:136877"/>
    </reaction>
</comment>
<sequence length="363" mass="41494">MQLWNKLSKEELVEKLKERGTKFVTVSFYQYASIPNPQVFRDHLFQMWDNLGVVGRTYVATEGINAQMGVPADKFEEFKKELYTISFLNNIRLNIAVNEEEAEFPFLKLKIKIRNKILADGLNDATFDVTNKGKHLKATEFNALIDDPNTILIDMRNHYETEVGHFKGAITPDVDTFRESLPIIESEILSGNEDKNIVMYCTGGIRCEKASAWYKHRGFKNVHQLEGGIIKYANDCTDNGIENKFIGKNFVFDERRGERITEDIISVCHQCGEAADTHTNCVNDACHLLFIQCESCKEKLQGCCSTDCQDVYNLPIEEQKELRKGLENSNQIFKKGRSDKLKFKDNNKKPVRVAEAIAISNKL</sequence>
<evidence type="ECO:0000259" key="5">
    <source>
        <dbReference type="PROSITE" id="PS50206"/>
    </source>
</evidence>
<dbReference type="PANTHER" id="PTHR43846">
    <property type="entry name" value="UPF0176 PROTEIN YCEA"/>
    <property type="match status" value="1"/>
</dbReference>
<dbReference type="HAMAP" id="MF_00469">
    <property type="entry name" value="TrhO"/>
    <property type="match status" value="1"/>
</dbReference>
<dbReference type="CDD" id="cd01518">
    <property type="entry name" value="RHOD_YceA"/>
    <property type="match status" value="1"/>
</dbReference>
<dbReference type="EMBL" id="SETE01000001">
    <property type="protein sequence ID" value="RYM36015.1"/>
    <property type="molecule type" value="Genomic_DNA"/>
</dbReference>
<dbReference type="SMART" id="SM00450">
    <property type="entry name" value="RHOD"/>
    <property type="match status" value="1"/>
</dbReference>
<dbReference type="SUPFAM" id="SSF52821">
    <property type="entry name" value="Rhodanese/Cell cycle control phosphatase"/>
    <property type="match status" value="1"/>
</dbReference>
<dbReference type="Pfam" id="PF12368">
    <property type="entry name" value="Rhodanese_C"/>
    <property type="match status" value="1"/>
</dbReference>
<dbReference type="Pfam" id="PF17773">
    <property type="entry name" value="UPF0176_N"/>
    <property type="match status" value="1"/>
</dbReference>
<dbReference type="Gene3D" id="3.40.250.10">
    <property type="entry name" value="Rhodanese-like domain"/>
    <property type="match status" value="1"/>
</dbReference>
<evidence type="ECO:0000256" key="1">
    <source>
        <dbReference type="ARBA" id="ARBA00022694"/>
    </source>
</evidence>